<evidence type="ECO:0008006" key="3">
    <source>
        <dbReference type="Google" id="ProtNLM"/>
    </source>
</evidence>
<dbReference type="AlphaFoldDB" id="A0AAV6TY24"/>
<dbReference type="SUPFAM" id="SSF50156">
    <property type="entry name" value="PDZ domain-like"/>
    <property type="match status" value="1"/>
</dbReference>
<dbReference type="InterPro" id="IPR036034">
    <property type="entry name" value="PDZ_sf"/>
</dbReference>
<dbReference type="EMBL" id="JAFNEN010000888">
    <property type="protein sequence ID" value="KAG8176372.1"/>
    <property type="molecule type" value="Genomic_DNA"/>
</dbReference>
<protein>
    <recommendedName>
        <fullName evidence="3">PDZ domain-containing protein</fullName>
    </recommendedName>
</protein>
<evidence type="ECO:0000313" key="1">
    <source>
        <dbReference type="EMBL" id="KAG8176372.1"/>
    </source>
</evidence>
<reference evidence="1 2" key="1">
    <citation type="journal article" date="2022" name="Nat. Ecol. Evol.">
        <title>A masculinizing supergene underlies an exaggerated male reproductive morph in a spider.</title>
        <authorList>
            <person name="Hendrickx F."/>
            <person name="De Corte Z."/>
            <person name="Sonet G."/>
            <person name="Van Belleghem S.M."/>
            <person name="Kostlbacher S."/>
            <person name="Vangestel C."/>
        </authorList>
    </citation>
    <scope>NUCLEOTIDE SEQUENCE [LARGE SCALE GENOMIC DNA]</scope>
    <source>
        <strain evidence="1">W744_W776</strain>
    </source>
</reference>
<dbReference type="Proteomes" id="UP000827092">
    <property type="component" value="Unassembled WGS sequence"/>
</dbReference>
<sequence length="278" mass="30966">YRLVKEEMSLLSLQEKHWESAAKWDTTPHTAHRTTQKDLCEALHSYISGVRDQGCVPALHSVTHPHGGAPENAVLISQGGGTPGVPRVEWAHPDTELQAGDRLLEVNGHLVIGRDPGDVGRVLSRPLRRAVFLRPTSGAQRGGGPRETSNLRQELTAVVSRLNSEMADKAKMAAQNKRIQTDCNDLKTQNRKLKLQVFSLQSILLCLFQSLEKTQYPNVLLKAESPVLEVLRNMTLDEHWSAALKDVLSTKKSIPWLELKPQVLDLDSAKECESEELR</sequence>
<gene>
    <name evidence="1" type="ORF">JTE90_020158</name>
</gene>
<feature type="non-terminal residue" evidence="1">
    <location>
        <position position="1"/>
    </location>
</feature>
<name>A0AAV6TY24_9ARAC</name>
<evidence type="ECO:0000313" key="2">
    <source>
        <dbReference type="Proteomes" id="UP000827092"/>
    </source>
</evidence>
<proteinExistence type="predicted"/>
<keyword evidence="2" id="KW-1185">Reference proteome</keyword>
<accession>A0AAV6TY24</accession>
<comment type="caution">
    <text evidence="1">The sequence shown here is derived from an EMBL/GenBank/DDBJ whole genome shotgun (WGS) entry which is preliminary data.</text>
</comment>
<organism evidence="1 2">
    <name type="scientific">Oedothorax gibbosus</name>
    <dbReference type="NCBI Taxonomy" id="931172"/>
    <lineage>
        <taxon>Eukaryota</taxon>
        <taxon>Metazoa</taxon>
        <taxon>Ecdysozoa</taxon>
        <taxon>Arthropoda</taxon>
        <taxon>Chelicerata</taxon>
        <taxon>Arachnida</taxon>
        <taxon>Araneae</taxon>
        <taxon>Araneomorphae</taxon>
        <taxon>Entelegynae</taxon>
        <taxon>Araneoidea</taxon>
        <taxon>Linyphiidae</taxon>
        <taxon>Erigoninae</taxon>
        <taxon>Oedothorax</taxon>
    </lineage>
</organism>